<dbReference type="AlphaFoldDB" id="A0A8I0AMY4"/>
<reference evidence="1 2" key="1">
    <citation type="submission" date="2020-08" db="EMBL/GenBank/DDBJ databases">
        <title>Genome public.</title>
        <authorList>
            <person name="Liu C."/>
            <person name="Sun Q."/>
        </authorList>
    </citation>
    <scope>NUCLEOTIDE SEQUENCE [LARGE SCALE GENOMIC DNA]</scope>
    <source>
        <strain evidence="1 2">NSJ-10</strain>
    </source>
</reference>
<evidence type="ECO:0000313" key="2">
    <source>
        <dbReference type="Proteomes" id="UP000615234"/>
    </source>
</evidence>
<dbReference type="EMBL" id="JACOOX010000006">
    <property type="protein sequence ID" value="MBC5663441.1"/>
    <property type="molecule type" value="Genomic_DNA"/>
</dbReference>
<dbReference type="Proteomes" id="UP000615234">
    <property type="component" value="Unassembled WGS sequence"/>
</dbReference>
<keyword evidence="2" id="KW-1185">Reference proteome</keyword>
<dbReference type="RefSeq" id="WP_117808792.1">
    <property type="nucleotide sequence ID" value="NZ_JACOOX010000006.1"/>
</dbReference>
<protein>
    <submittedName>
        <fullName evidence="1">Uncharacterized protein</fullName>
    </submittedName>
</protein>
<proteinExistence type="predicted"/>
<organism evidence="1 2">
    <name type="scientific">Coprococcus hominis</name>
    <name type="common">ex Liu et al. 2022</name>
    <dbReference type="NCBI Taxonomy" id="2763039"/>
    <lineage>
        <taxon>Bacteria</taxon>
        <taxon>Bacillati</taxon>
        <taxon>Bacillota</taxon>
        <taxon>Clostridia</taxon>
        <taxon>Lachnospirales</taxon>
        <taxon>Lachnospiraceae</taxon>
        <taxon>Coprococcus</taxon>
    </lineage>
</organism>
<evidence type="ECO:0000313" key="1">
    <source>
        <dbReference type="EMBL" id="MBC5663441.1"/>
    </source>
</evidence>
<dbReference type="PROSITE" id="PS50890">
    <property type="entry name" value="PUA"/>
    <property type="match status" value="1"/>
</dbReference>
<gene>
    <name evidence="1" type="ORF">H8S09_11230</name>
</gene>
<name>A0A8I0AMY4_9FIRM</name>
<accession>A0A8I0AMY4</accession>
<sequence length="320" mass="37095">MEKGKAKQLLDKMQVLIEDGQNVPFAAGKVLVNKEEMLEMIEDLKKTIDIELKAYHEITDKRGKIIKDANKEAEDIIVEAEESASRIRMSKPNPLYVQRQVKDLNKKDKMALRTANEIYAASIIYTNEMLMEINESVRQAYNMISEETDRVLDSLRQKSDVIEQNKRELMDGLLDMKKQERYADILEISQLLANELYYEKNRFEEEEQKTKKQAEENEMVQWEFDFEDKKEDPIKVKPSRQPVKLHDDILHDEVVDSAFEIANELKEEKKKSLFEDRTPVPLEESITDAGVAGKTAEGSSKKIPEFRIGGNIHKSLDDEL</sequence>
<comment type="caution">
    <text evidence="1">The sequence shown here is derived from an EMBL/GenBank/DDBJ whole genome shotgun (WGS) entry which is preliminary data.</text>
</comment>